<dbReference type="Gene3D" id="1.50.40.10">
    <property type="entry name" value="Mitochondrial carrier domain"/>
    <property type="match status" value="1"/>
</dbReference>
<dbReference type="InterPro" id="IPR023395">
    <property type="entry name" value="MCP_dom_sf"/>
</dbReference>
<accession>A0ABN9W3N0</accession>
<keyword evidence="7" id="KW-1185">Reference proteome</keyword>
<keyword evidence="5" id="KW-0813">Transport</keyword>
<evidence type="ECO:0000256" key="3">
    <source>
        <dbReference type="ARBA" id="ARBA00023136"/>
    </source>
</evidence>
<keyword evidence="2 4" id="KW-0812">Transmembrane</keyword>
<organism evidence="6 7">
    <name type="scientific">Prorocentrum cordatum</name>
    <dbReference type="NCBI Taxonomy" id="2364126"/>
    <lineage>
        <taxon>Eukaryota</taxon>
        <taxon>Sar</taxon>
        <taxon>Alveolata</taxon>
        <taxon>Dinophyceae</taxon>
        <taxon>Prorocentrales</taxon>
        <taxon>Prorocentraceae</taxon>
        <taxon>Prorocentrum</taxon>
    </lineage>
</organism>
<name>A0ABN9W3N0_9DINO</name>
<evidence type="ECO:0000256" key="1">
    <source>
        <dbReference type="ARBA" id="ARBA00004141"/>
    </source>
</evidence>
<evidence type="ECO:0000313" key="7">
    <source>
        <dbReference type="Proteomes" id="UP001189429"/>
    </source>
</evidence>
<keyword evidence="3 4" id="KW-0472">Membrane</keyword>
<reference evidence="6" key="1">
    <citation type="submission" date="2023-10" db="EMBL/GenBank/DDBJ databases">
        <authorList>
            <person name="Chen Y."/>
            <person name="Shah S."/>
            <person name="Dougan E. K."/>
            <person name="Thang M."/>
            <person name="Chan C."/>
        </authorList>
    </citation>
    <scope>NUCLEOTIDE SEQUENCE [LARGE SCALE GENOMIC DNA]</scope>
</reference>
<dbReference type="Pfam" id="PF00153">
    <property type="entry name" value="Mito_carr"/>
    <property type="match status" value="1"/>
</dbReference>
<evidence type="ECO:0000256" key="2">
    <source>
        <dbReference type="ARBA" id="ARBA00022692"/>
    </source>
</evidence>
<proteinExistence type="inferred from homology"/>
<protein>
    <recommendedName>
        <fullName evidence="8">ADP,ATP carrier protein</fullName>
    </recommendedName>
</protein>
<sequence length="111" mass="11712">MKGGMARWRRGAAGGLSGEQAEALAAAAGACAGELVTTVAFYPIQLVKCRLQAAIRGSTDAYAYSGLLHGIGCVFKEEGILGLFGGISPVMVQVMTIRRNKILCLCNFRFL</sequence>
<evidence type="ECO:0000313" key="6">
    <source>
        <dbReference type="EMBL" id="CAK0879147.1"/>
    </source>
</evidence>
<gene>
    <name evidence="6" type="ORF">PCOR1329_LOCUS62665</name>
</gene>
<dbReference type="PROSITE" id="PS50920">
    <property type="entry name" value="SOLCAR"/>
    <property type="match status" value="1"/>
</dbReference>
<comment type="caution">
    <text evidence="6">The sequence shown here is derived from an EMBL/GenBank/DDBJ whole genome shotgun (WGS) entry which is preliminary data.</text>
</comment>
<evidence type="ECO:0000256" key="4">
    <source>
        <dbReference type="PROSITE-ProRule" id="PRU00282"/>
    </source>
</evidence>
<comment type="similarity">
    <text evidence="5">Belongs to the mitochondrial carrier (TC 2.A.29) family.</text>
</comment>
<dbReference type="InterPro" id="IPR018108">
    <property type="entry name" value="MCP_transmembrane"/>
</dbReference>
<dbReference type="EMBL" id="CAUYUJ010017926">
    <property type="protein sequence ID" value="CAK0879147.1"/>
    <property type="molecule type" value="Genomic_DNA"/>
</dbReference>
<evidence type="ECO:0000256" key="5">
    <source>
        <dbReference type="RuleBase" id="RU000488"/>
    </source>
</evidence>
<dbReference type="SUPFAM" id="SSF103506">
    <property type="entry name" value="Mitochondrial carrier"/>
    <property type="match status" value="1"/>
</dbReference>
<comment type="subcellular location">
    <subcellularLocation>
        <location evidence="1">Membrane</location>
        <topology evidence="1">Multi-pass membrane protein</topology>
    </subcellularLocation>
</comment>
<feature type="repeat" description="Solcar" evidence="4">
    <location>
        <begin position="21"/>
        <end position="111"/>
    </location>
</feature>
<dbReference type="Proteomes" id="UP001189429">
    <property type="component" value="Unassembled WGS sequence"/>
</dbReference>
<evidence type="ECO:0008006" key="8">
    <source>
        <dbReference type="Google" id="ProtNLM"/>
    </source>
</evidence>